<dbReference type="GO" id="GO:0005829">
    <property type="term" value="C:cytosol"/>
    <property type="evidence" value="ECO:0007669"/>
    <property type="project" value="TreeGrafter"/>
</dbReference>
<dbReference type="GO" id="GO:0016301">
    <property type="term" value="F:kinase activity"/>
    <property type="evidence" value="ECO:0007669"/>
    <property type="project" value="UniProtKB-KW"/>
</dbReference>
<feature type="domain" description="DAGKc" evidence="1">
    <location>
        <begin position="44"/>
        <end position="121"/>
    </location>
</feature>
<reference evidence="2 3" key="1">
    <citation type="submission" date="2018-01" db="EMBL/GenBank/DDBJ databases">
        <title>Halomonas endophytica sp. nov., isolated from storage liquid in the stems of Populus euphratica.</title>
        <authorList>
            <person name="Chen C."/>
        </authorList>
    </citation>
    <scope>NUCLEOTIDE SEQUENCE [LARGE SCALE GENOMIC DNA]</scope>
    <source>
        <strain evidence="2 3">DSM 26881</strain>
    </source>
</reference>
<dbReference type="Gene3D" id="2.60.200.40">
    <property type="match status" value="1"/>
</dbReference>
<dbReference type="GO" id="GO:0019242">
    <property type="term" value="P:methylglyoxal biosynthetic process"/>
    <property type="evidence" value="ECO:0007669"/>
    <property type="project" value="InterPro"/>
</dbReference>
<dbReference type="OrthoDB" id="142078at2"/>
<dbReference type="AlphaFoldDB" id="A0A2N7TTV8"/>
<keyword evidence="2" id="KW-0808">Transferase</keyword>
<evidence type="ECO:0000313" key="2">
    <source>
        <dbReference type="EMBL" id="PMR71639.1"/>
    </source>
</evidence>
<dbReference type="Proteomes" id="UP000235346">
    <property type="component" value="Unassembled WGS sequence"/>
</dbReference>
<dbReference type="Gene3D" id="3.40.50.10330">
    <property type="entry name" value="Probable inorganic polyphosphate/atp-NAD kinase, domain 1"/>
    <property type="match status" value="1"/>
</dbReference>
<protein>
    <submittedName>
        <fullName evidence="2">Diacylglycerol kinase</fullName>
    </submittedName>
</protein>
<accession>A0A2N7TTV8</accession>
<organism evidence="2 3">
    <name type="scientific">Halomonas heilongjiangensis</name>
    <dbReference type="NCBI Taxonomy" id="1387883"/>
    <lineage>
        <taxon>Bacteria</taxon>
        <taxon>Pseudomonadati</taxon>
        <taxon>Pseudomonadota</taxon>
        <taxon>Gammaproteobacteria</taxon>
        <taxon>Oceanospirillales</taxon>
        <taxon>Halomonadaceae</taxon>
        <taxon>Halomonas</taxon>
    </lineage>
</organism>
<dbReference type="InterPro" id="IPR004363">
    <property type="entry name" value="Methylgl_synth"/>
</dbReference>
<dbReference type="EMBL" id="PNRE01000010">
    <property type="protein sequence ID" value="PMR71639.1"/>
    <property type="molecule type" value="Genomic_DNA"/>
</dbReference>
<keyword evidence="2" id="KW-0418">Kinase</keyword>
<dbReference type="InterPro" id="IPR001206">
    <property type="entry name" value="Diacylglycerol_kinase_cat_dom"/>
</dbReference>
<dbReference type="InterPro" id="IPR016064">
    <property type="entry name" value="NAD/diacylglycerol_kinase_sf"/>
</dbReference>
<dbReference type="PANTHER" id="PTHR30492">
    <property type="entry name" value="METHYLGLYOXAL SYNTHASE"/>
    <property type="match status" value="1"/>
</dbReference>
<comment type="caution">
    <text evidence="2">The sequence shown here is derived from an EMBL/GenBank/DDBJ whole genome shotgun (WGS) entry which is preliminary data.</text>
</comment>
<dbReference type="InterPro" id="IPR017438">
    <property type="entry name" value="ATP-NAD_kinase_N"/>
</dbReference>
<dbReference type="RefSeq" id="WP_102626178.1">
    <property type="nucleotide sequence ID" value="NZ_PDOH01000055.1"/>
</dbReference>
<evidence type="ECO:0000259" key="1">
    <source>
        <dbReference type="PROSITE" id="PS50146"/>
    </source>
</evidence>
<dbReference type="Pfam" id="PF00781">
    <property type="entry name" value="DAGK_cat"/>
    <property type="match status" value="1"/>
</dbReference>
<dbReference type="PROSITE" id="PS50146">
    <property type="entry name" value="DAGK"/>
    <property type="match status" value="1"/>
</dbReference>
<keyword evidence="3" id="KW-1185">Reference proteome</keyword>
<dbReference type="GO" id="GO:0008929">
    <property type="term" value="F:methylglyoxal synthase activity"/>
    <property type="evidence" value="ECO:0007669"/>
    <property type="project" value="InterPro"/>
</dbReference>
<dbReference type="Pfam" id="PF19279">
    <property type="entry name" value="YegS_C"/>
    <property type="match status" value="1"/>
</dbReference>
<gene>
    <name evidence="2" type="ORF">C1H66_01615</name>
</gene>
<dbReference type="SUPFAM" id="SSF111331">
    <property type="entry name" value="NAD kinase/diacylglycerol kinase-like"/>
    <property type="match status" value="1"/>
</dbReference>
<dbReference type="InterPro" id="IPR045540">
    <property type="entry name" value="YegS/DAGK_C"/>
</dbReference>
<name>A0A2N7TTV8_9GAMM</name>
<dbReference type="PANTHER" id="PTHR30492:SF0">
    <property type="entry name" value="METHYLGLYOXAL SYNTHASE"/>
    <property type="match status" value="1"/>
</dbReference>
<sequence>MRHWLVANADAGDGSRGQAFWLEHLRGAGLGDVSVRDFSDTTWAREVREGDLVMVAGGDGSVSRGAALCLERNATLAVLPSGTANDFSRNLGLPEDPLEICRLIASGRTVNVDVGWVNDTLFLNVAHIGLGTVPARKASANHKKAFGRFSYLAVLARRIGIRWGFQARITHDGGSIEGLWLSIAISSGAFFGGGQRIPEATIDDGELNIVAVRPRSWVNLLMTFIVSRLRGRQPRDGSTLVHVKSTRCQVQLRHSRTLTADGEDLGRIMEATASTRPGALRVVCERLLPA</sequence>
<proteinExistence type="predicted"/>
<evidence type="ECO:0000313" key="3">
    <source>
        <dbReference type="Proteomes" id="UP000235346"/>
    </source>
</evidence>